<comment type="subcellular location">
    <subcellularLocation>
        <location evidence="1">Membrane</location>
        <topology evidence="1">Multi-pass membrane protein</topology>
    </subcellularLocation>
</comment>
<evidence type="ECO:0000256" key="10">
    <source>
        <dbReference type="SAM" id="MobiDB-lite"/>
    </source>
</evidence>
<keyword evidence="8" id="KW-0675">Receptor</keyword>
<evidence type="ECO:0000313" key="13">
    <source>
        <dbReference type="Proteomes" id="UP000701801"/>
    </source>
</evidence>
<dbReference type="Pfam" id="PF02076">
    <property type="entry name" value="STE3"/>
    <property type="match status" value="1"/>
</dbReference>
<dbReference type="PANTHER" id="PTHR28097:SF1">
    <property type="entry name" value="PHEROMONE A FACTOR RECEPTOR"/>
    <property type="match status" value="1"/>
</dbReference>
<feature type="region of interest" description="Disordered" evidence="10">
    <location>
        <begin position="562"/>
        <end position="596"/>
    </location>
</feature>
<feature type="transmembrane region" description="Helical" evidence="11">
    <location>
        <begin position="66"/>
        <end position="88"/>
    </location>
</feature>
<keyword evidence="5 11" id="KW-1133">Transmembrane helix</keyword>
<evidence type="ECO:0008006" key="14">
    <source>
        <dbReference type="Google" id="ProtNLM"/>
    </source>
</evidence>
<dbReference type="EMBL" id="CAJVRM010000239">
    <property type="protein sequence ID" value="CAG8977925.1"/>
    <property type="molecule type" value="Genomic_DNA"/>
</dbReference>
<feature type="transmembrane region" description="Helical" evidence="11">
    <location>
        <begin position="191"/>
        <end position="221"/>
    </location>
</feature>
<comment type="caution">
    <text evidence="12">The sequence shown here is derived from an EMBL/GenBank/DDBJ whole genome shotgun (WGS) entry which is preliminary data.</text>
</comment>
<protein>
    <recommendedName>
        <fullName evidence="14">Pheromone a factor receptor</fullName>
    </recommendedName>
</protein>
<evidence type="ECO:0000256" key="5">
    <source>
        <dbReference type="ARBA" id="ARBA00022989"/>
    </source>
</evidence>
<evidence type="ECO:0000256" key="8">
    <source>
        <dbReference type="ARBA" id="ARBA00023170"/>
    </source>
</evidence>
<evidence type="ECO:0000256" key="2">
    <source>
        <dbReference type="ARBA" id="ARBA00011085"/>
    </source>
</evidence>
<dbReference type="PANTHER" id="PTHR28097">
    <property type="entry name" value="PHEROMONE A FACTOR RECEPTOR"/>
    <property type="match status" value="1"/>
</dbReference>
<feature type="region of interest" description="Disordered" evidence="10">
    <location>
        <begin position="381"/>
        <end position="406"/>
    </location>
</feature>
<evidence type="ECO:0000256" key="3">
    <source>
        <dbReference type="ARBA" id="ARBA00022507"/>
    </source>
</evidence>
<keyword evidence="9" id="KW-0807">Transducer</keyword>
<evidence type="ECO:0000256" key="7">
    <source>
        <dbReference type="ARBA" id="ARBA00023136"/>
    </source>
</evidence>
<accession>A0A9N9Q349</accession>
<keyword evidence="7 11" id="KW-0472">Membrane</keyword>
<feature type="compositionally biased region" description="Basic and acidic residues" evidence="10">
    <location>
        <begin position="585"/>
        <end position="596"/>
    </location>
</feature>
<feature type="transmembrane region" description="Helical" evidence="11">
    <location>
        <begin position="108"/>
        <end position="129"/>
    </location>
</feature>
<feature type="transmembrane region" description="Helical" evidence="11">
    <location>
        <begin position="36"/>
        <end position="54"/>
    </location>
</feature>
<keyword evidence="3" id="KW-0589">Pheromone response</keyword>
<dbReference type="AlphaFoldDB" id="A0A9N9Q349"/>
<evidence type="ECO:0000256" key="4">
    <source>
        <dbReference type="ARBA" id="ARBA00022692"/>
    </source>
</evidence>
<name>A0A9N9Q349_9HELO</name>
<evidence type="ECO:0000256" key="6">
    <source>
        <dbReference type="ARBA" id="ARBA00023040"/>
    </source>
</evidence>
<dbReference type="CDD" id="cd14966">
    <property type="entry name" value="7tmD_STE3"/>
    <property type="match status" value="1"/>
</dbReference>
<gene>
    <name evidence="12" type="ORF">HYALB_00001805</name>
</gene>
<sequence length="596" mass="67054">MANQTSGVISAGFPQIDGSIFTNSLINPHGIKTNPVNAIVMPIFNALGIVVLYLPMRDFYRKGNFAACSMIAATVMLNLYQFLNAVIWQNDDQSTWFSGVGLCDIQVYSRYMFTTALLTTIACFIKNLADVFNTDNHVVAITSAMKRKKLIVDILFCWFLPVVQVIVHYMITLGRFAVFPVYGCYHEMDNSWPYIVVYLIWGPIFTLVAAFYGILLLRGLYRYRSTISITLASSGSGMNSRYFVKVTMIAIVLLLMWIPCQFYYLKLQIPPFIHAYSWSAIHDPEAWNPIAYYPTALNTQFQYNGWSDVAVSFVFFCFFGFNNDAIDTYRKWMVKLGFAKCFPSLTEPRHPPTRHGSSVSGSSLGGRLDIVGKAMRFFDGSRKGSQATDTATLSSPCQSRKGSHGTFRHASTCTEHDLNTHLPRIPEVGSPHLYPSPHATKIVRRPLFATLRTHINLPFPLFPFKGSNRQSSPSPVGHGNTETLACERCGYRAAAGNLDLEAQRHHPSTPSNHVVSPPHNVVLRTEIWSDTGKFFDHVSQAQENIDREKRGLKMGTRAYREREEREYAEEVGESSGNGGGVVVEKMMERRESEARK</sequence>
<dbReference type="PRINTS" id="PR00899">
    <property type="entry name" value="GPCRSTE3"/>
</dbReference>
<dbReference type="InterPro" id="IPR001499">
    <property type="entry name" value="GPCR_STE3"/>
</dbReference>
<dbReference type="OrthoDB" id="2874149at2759"/>
<comment type="similarity">
    <text evidence="2">Belongs to the G-protein coupled receptor 4 family.</text>
</comment>
<evidence type="ECO:0000256" key="9">
    <source>
        <dbReference type="ARBA" id="ARBA00023224"/>
    </source>
</evidence>
<dbReference type="GO" id="GO:0005886">
    <property type="term" value="C:plasma membrane"/>
    <property type="evidence" value="ECO:0007669"/>
    <property type="project" value="TreeGrafter"/>
</dbReference>
<keyword evidence="4 11" id="KW-0812">Transmembrane</keyword>
<reference evidence="12" key="1">
    <citation type="submission" date="2021-07" db="EMBL/GenBank/DDBJ databases">
        <authorList>
            <person name="Durling M."/>
        </authorList>
    </citation>
    <scope>NUCLEOTIDE SEQUENCE</scope>
</reference>
<feature type="transmembrane region" description="Helical" evidence="11">
    <location>
        <begin position="150"/>
        <end position="171"/>
    </location>
</feature>
<proteinExistence type="inferred from homology"/>
<keyword evidence="13" id="KW-1185">Reference proteome</keyword>
<dbReference type="Proteomes" id="UP000701801">
    <property type="component" value="Unassembled WGS sequence"/>
</dbReference>
<feature type="transmembrane region" description="Helical" evidence="11">
    <location>
        <begin position="242"/>
        <end position="264"/>
    </location>
</feature>
<evidence type="ECO:0000256" key="11">
    <source>
        <dbReference type="SAM" id="Phobius"/>
    </source>
</evidence>
<evidence type="ECO:0000256" key="1">
    <source>
        <dbReference type="ARBA" id="ARBA00004141"/>
    </source>
</evidence>
<feature type="compositionally biased region" description="Polar residues" evidence="10">
    <location>
        <begin position="383"/>
        <end position="400"/>
    </location>
</feature>
<dbReference type="GO" id="GO:0004932">
    <property type="term" value="F:mating-type factor pheromone receptor activity"/>
    <property type="evidence" value="ECO:0007669"/>
    <property type="project" value="InterPro"/>
</dbReference>
<keyword evidence="6" id="KW-0297">G-protein coupled receptor</keyword>
<dbReference type="GO" id="GO:0000750">
    <property type="term" value="P:pheromone-dependent signal transduction involved in conjugation with cellular fusion"/>
    <property type="evidence" value="ECO:0007669"/>
    <property type="project" value="TreeGrafter"/>
</dbReference>
<organism evidence="12 13">
    <name type="scientific">Hymenoscyphus albidus</name>
    <dbReference type="NCBI Taxonomy" id="595503"/>
    <lineage>
        <taxon>Eukaryota</taxon>
        <taxon>Fungi</taxon>
        <taxon>Dikarya</taxon>
        <taxon>Ascomycota</taxon>
        <taxon>Pezizomycotina</taxon>
        <taxon>Leotiomycetes</taxon>
        <taxon>Helotiales</taxon>
        <taxon>Helotiaceae</taxon>
        <taxon>Hymenoscyphus</taxon>
    </lineage>
</organism>
<evidence type="ECO:0000313" key="12">
    <source>
        <dbReference type="EMBL" id="CAG8977925.1"/>
    </source>
</evidence>